<gene>
    <name evidence="1" type="ORF">LTR37_007604</name>
</gene>
<evidence type="ECO:0000313" key="1">
    <source>
        <dbReference type="EMBL" id="KAK3714869.1"/>
    </source>
</evidence>
<comment type="caution">
    <text evidence="1">The sequence shown here is derived from an EMBL/GenBank/DDBJ whole genome shotgun (WGS) entry which is preliminary data.</text>
</comment>
<organism evidence="1 2">
    <name type="scientific">Vermiconidia calcicola</name>
    <dbReference type="NCBI Taxonomy" id="1690605"/>
    <lineage>
        <taxon>Eukaryota</taxon>
        <taxon>Fungi</taxon>
        <taxon>Dikarya</taxon>
        <taxon>Ascomycota</taxon>
        <taxon>Pezizomycotina</taxon>
        <taxon>Dothideomycetes</taxon>
        <taxon>Dothideomycetidae</taxon>
        <taxon>Mycosphaerellales</taxon>
        <taxon>Extremaceae</taxon>
        <taxon>Vermiconidia</taxon>
    </lineage>
</organism>
<protein>
    <submittedName>
        <fullName evidence="1">Uncharacterized protein</fullName>
    </submittedName>
</protein>
<dbReference type="Proteomes" id="UP001281147">
    <property type="component" value="Unassembled WGS sequence"/>
</dbReference>
<proteinExistence type="predicted"/>
<name>A0ACC3NDP0_9PEZI</name>
<keyword evidence="2" id="KW-1185">Reference proteome</keyword>
<evidence type="ECO:0000313" key="2">
    <source>
        <dbReference type="Proteomes" id="UP001281147"/>
    </source>
</evidence>
<reference evidence="1" key="1">
    <citation type="submission" date="2023-07" db="EMBL/GenBank/DDBJ databases">
        <title>Black Yeasts Isolated from many extreme environments.</title>
        <authorList>
            <person name="Coleine C."/>
            <person name="Stajich J.E."/>
            <person name="Selbmann L."/>
        </authorList>
    </citation>
    <scope>NUCLEOTIDE SEQUENCE</scope>
    <source>
        <strain evidence="1">CCFEE 5714</strain>
    </source>
</reference>
<dbReference type="EMBL" id="JAUTXU010000053">
    <property type="protein sequence ID" value="KAK3714869.1"/>
    <property type="molecule type" value="Genomic_DNA"/>
</dbReference>
<sequence>MIDLLLSDPFLSQLVAGTPNTHFIQISHAATEILHGITCGLGVSDAAQHAVKIRMAADWIDKAAAALPSTSWAPMYQNYFQLLVERLDGMSYLTAAITPPEDPGTDGNAAGELPKIVDDVPFDVAEFDWALWSSESGPFEECDWDIDFQA</sequence>
<accession>A0ACC3NDP0</accession>